<reference evidence="1 2" key="1">
    <citation type="submission" date="2019-11" db="EMBL/GenBank/DDBJ databases">
        <title>Novel Deefgea species.</title>
        <authorList>
            <person name="Han J.-H."/>
        </authorList>
    </citation>
    <scope>NUCLEOTIDE SEQUENCE [LARGE SCALE GENOMIC DNA]</scope>
    <source>
        <strain evidence="1 2">LMG 24817</strain>
    </source>
</reference>
<name>A0ABS2CAE9_9NEIS</name>
<organism evidence="1 2">
    <name type="scientific">Deefgea chitinilytica</name>
    <dbReference type="NCBI Taxonomy" id="570276"/>
    <lineage>
        <taxon>Bacteria</taxon>
        <taxon>Pseudomonadati</taxon>
        <taxon>Pseudomonadota</taxon>
        <taxon>Betaproteobacteria</taxon>
        <taxon>Neisseriales</taxon>
        <taxon>Chitinibacteraceae</taxon>
        <taxon>Deefgea</taxon>
    </lineage>
</organism>
<comment type="caution">
    <text evidence="1">The sequence shown here is derived from an EMBL/GenBank/DDBJ whole genome shotgun (WGS) entry which is preliminary data.</text>
</comment>
<dbReference type="EMBL" id="WOFE01000002">
    <property type="protein sequence ID" value="MBM5571127.1"/>
    <property type="molecule type" value="Genomic_DNA"/>
</dbReference>
<gene>
    <name evidence="1" type="ORF">GM173_05970</name>
</gene>
<protein>
    <submittedName>
        <fullName evidence="1">Uncharacterized protein</fullName>
    </submittedName>
</protein>
<dbReference type="RefSeq" id="WP_203570457.1">
    <property type="nucleotide sequence ID" value="NZ_WOFE01000002.1"/>
</dbReference>
<dbReference type="Proteomes" id="UP001195660">
    <property type="component" value="Unassembled WGS sequence"/>
</dbReference>
<proteinExistence type="predicted"/>
<evidence type="ECO:0000313" key="2">
    <source>
        <dbReference type="Proteomes" id="UP001195660"/>
    </source>
</evidence>
<sequence>MTLHAQPPSQAQLGELVMPLAPSVVLNNGQQYIPQHYLRYQHTLKSITQIVSQIDFDDHTPIFAGQDHSGLYIQIGLIGRENYDRSNTLRPHKLVYGRKWRIDTDTPTSEIIQTVFLAIKKAREHEVRELLTLRNAEGKTSVVLSNHHDLPLMAQQREQLLSEKPVISDPHGYLRKQLASLRFAQRQIKLFSIEQRANQSYLIDLQLGAAPLARQLEGDFSEFDQLAITLILRHDQLHQLAYALMDELIAHSDRHVEEQFRFQAYPRFSRNNDLMAIANLSIQTRPYARDMANTSFERVFRASNYDVDASRAPALGYGELGQKNRQLIDGFTDLLGHLPQGYLAASPAQAVKTA</sequence>
<accession>A0ABS2CAE9</accession>
<evidence type="ECO:0000313" key="1">
    <source>
        <dbReference type="EMBL" id="MBM5571127.1"/>
    </source>
</evidence>
<keyword evidence="2" id="KW-1185">Reference proteome</keyword>